<dbReference type="EMBL" id="SJSL01000002">
    <property type="protein sequence ID" value="TCD00896.1"/>
    <property type="molecule type" value="Genomic_DNA"/>
</dbReference>
<accession>A0A4R0NK23</accession>
<proteinExistence type="predicted"/>
<reference evidence="2 3" key="1">
    <citation type="submission" date="2019-02" db="EMBL/GenBank/DDBJ databases">
        <title>Pedobacter sp. RP-1-14 sp. nov., isolated from Arctic soil.</title>
        <authorList>
            <person name="Dahal R.H."/>
        </authorList>
    </citation>
    <scope>NUCLEOTIDE SEQUENCE [LARGE SCALE GENOMIC DNA]</scope>
    <source>
        <strain evidence="2 3">RP-1-14</strain>
    </source>
</reference>
<gene>
    <name evidence="2" type="ORF">EZ437_08965</name>
</gene>
<dbReference type="Pfam" id="PF18478">
    <property type="entry name" value="PIN_10"/>
    <property type="match status" value="1"/>
</dbReference>
<evidence type="ECO:0000313" key="3">
    <source>
        <dbReference type="Proteomes" id="UP000293347"/>
    </source>
</evidence>
<evidence type="ECO:0000313" key="2">
    <source>
        <dbReference type="EMBL" id="TCD00896.1"/>
    </source>
</evidence>
<dbReference type="RefSeq" id="WP_131595461.1">
    <property type="nucleotide sequence ID" value="NZ_SJSL01000002.1"/>
</dbReference>
<dbReference type="AlphaFoldDB" id="A0A4R0NK23"/>
<feature type="domain" description="VapC45 PIN like" evidence="1">
    <location>
        <begin position="3"/>
        <end position="86"/>
    </location>
</feature>
<sequence>MIKVLLDENLSEYFAEGLNQLQYPLGDGIEVTSIAKAFHKGIKDEEWIPKWGDLSGIFITQDIRIVTTKQQALLLEKHKIGAFFLKCPKGYGYWHKVELVVKHWPEIVRIIKKNKTPYSFFITPRKIERW</sequence>
<keyword evidence="3" id="KW-1185">Reference proteome</keyword>
<evidence type="ECO:0000259" key="1">
    <source>
        <dbReference type="Pfam" id="PF18478"/>
    </source>
</evidence>
<comment type="caution">
    <text evidence="2">The sequence shown here is derived from an EMBL/GenBank/DDBJ whole genome shotgun (WGS) entry which is preliminary data.</text>
</comment>
<name>A0A4R0NK23_9SPHI</name>
<protein>
    <recommendedName>
        <fullName evidence="1">VapC45 PIN like domain-containing protein</fullName>
    </recommendedName>
</protein>
<dbReference type="Proteomes" id="UP000293347">
    <property type="component" value="Unassembled WGS sequence"/>
</dbReference>
<organism evidence="2 3">
    <name type="scientific">Pedobacter psychroterrae</name>
    <dbReference type="NCBI Taxonomy" id="2530453"/>
    <lineage>
        <taxon>Bacteria</taxon>
        <taxon>Pseudomonadati</taxon>
        <taxon>Bacteroidota</taxon>
        <taxon>Sphingobacteriia</taxon>
        <taxon>Sphingobacteriales</taxon>
        <taxon>Sphingobacteriaceae</taxon>
        <taxon>Pedobacter</taxon>
    </lineage>
</organism>
<dbReference type="OrthoDB" id="839282at2"/>
<dbReference type="InterPro" id="IPR041375">
    <property type="entry name" value="VapC45_PIN-like"/>
</dbReference>